<dbReference type="SFLD" id="SFLDS00003">
    <property type="entry name" value="Haloacid_Dehalogenase"/>
    <property type="match status" value="1"/>
</dbReference>
<dbReference type="NCBIfam" id="TIGR01549">
    <property type="entry name" value="HAD-SF-IA-v1"/>
    <property type="match status" value="1"/>
</dbReference>
<dbReference type="Gene3D" id="3.40.50.1000">
    <property type="entry name" value="HAD superfamily/HAD-like"/>
    <property type="match status" value="1"/>
</dbReference>
<keyword evidence="2" id="KW-1185">Reference proteome</keyword>
<evidence type="ECO:0000313" key="2">
    <source>
        <dbReference type="Proteomes" id="UP000292423"/>
    </source>
</evidence>
<dbReference type="GO" id="GO:0008967">
    <property type="term" value="F:phosphoglycolate phosphatase activity"/>
    <property type="evidence" value="ECO:0007669"/>
    <property type="project" value="TreeGrafter"/>
</dbReference>
<reference evidence="1 2" key="1">
    <citation type="submission" date="2019-02" db="EMBL/GenBank/DDBJ databases">
        <title>Genomic Encyclopedia of Type Strains, Phase IV (KMG-IV): sequencing the most valuable type-strain genomes for metagenomic binning, comparative biology and taxonomic classification.</title>
        <authorList>
            <person name="Goeker M."/>
        </authorList>
    </citation>
    <scope>NUCLEOTIDE SEQUENCE [LARGE SCALE GENOMIC DNA]</scope>
    <source>
        <strain evidence="1 2">DSM 105135</strain>
    </source>
</reference>
<dbReference type="Pfam" id="PF13419">
    <property type="entry name" value="HAD_2"/>
    <property type="match status" value="1"/>
</dbReference>
<protein>
    <submittedName>
        <fullName evidence="1">Phosphoglycolate phosphatase</fullName>
    </submittedName>
</protein>
<gene>
    <name evidence="1" type="ORF">EV700_1842</name>
</gene>
<dbReference type="InterPro" id="IPR023198">
    <property type="entry name" value="PGP-like_dom2"/>
</dbReference>
<dbReference type="RefSeq" id="WP_130412996.1">
    <property type="nucleotide sequence ID" value="NZ_SHKX01000012.1"/>
</dbReference>
<dbReference type="OrthoDB" id="9782449at2"/>
<sequence>MPSPELIIFDWDGTLMDSAAHIVDSLQQAAVDLLQPVPAADDCRHIIGLALPIAIQQLFPHADDDVRELLRQRYAWHYVAGSEEKSGLFPGALELLESLLNQNRLLAVATGKTRIGLDRVLAQTGLADHFVITRCADESASKPDPLMLSQILAHTGKRIDQAVMIGDTSYDLAMAKALAMPRIGVSYGAHAVELLLPHEPLVIVDHVSELYNNLS</sequence>
<dbReference type="EMBL" id="SHKX01000012">
    <property type="protein sequence ID" value="RZU45035.1"/>
    <property type="molecule type" value="Genomic_DNA"/>
</dbReference>
<evidence type="ECO:0000313" key="1">
    <source>
        <dbReference type="EMBL" id="RZU45035.1"/>
    </source>
</evidence>
<accession>A0A4Q7Z5T9</accession>
<dbReference type="InterPro" id="IPR036412">
    <property type="entry name" value="HAD-like_sf"/>
</dbReference>
<organism evidence="1 2">
    <name type="scientific">Fluviicoccus keumensis</name>
    <dbReference type="NCBI Taxonomy" id="1435465"/>
    <lineage>
        <taxon>Bacteria</taxon>
        <taxon>Pseudomonadati</taxon>
        <taxon>Pseudomonadota</taxon>
        <taxon>Gammaproteobacteria</taxon>
        <taxon>Moraxellales</taxon>
        <taxon>Moraxellaceae</taxon>
        <taxon>Fluviicoccus</taxon>
    </lineage>
</organism>
<proteinExistence type="predicted"/>
<dbReference type="Proteomes" id="UP000292423">
    <property type="component" value="Unassembled WGS sequence"/>
</dbReference>
<dbReference type="InterPro" id="IPR041492">
    <property type="entry name" value="HAD_2"/>
</dbReference>
<dbReference type="SUPFAM" id="SSF56784">
    <property type="entry name" value="HAD-like"/>
    <property type="match status" value="1"/>
</dbReference>
<dbReference type="InterPro" id="IPR023214">
    <property type="entry name" value="HAD_sf"/>
</dbReference>
<dbReference type="PANTHER" id="PTHR43434">
    <property type="entry name" value="PHOSPHOGLYCOLATE PHOSPHATASE"/>
    <property type="match status" value="1"/>
</dbReference>
<dbReference type="GO" id="GO:0005829">
    <property type="term" value="C:cytosol"/>
    <property type="evidence" value="ECO:0007669"/>
    <property type="project" value="TreeGrafter"/>
</dbReference>
<dbReference type="PANTHER" id="PTHR43434:SF24">
    <property type="entry name" value="HYDROLASE-RELATED"/>
    <property type="match status" value="1"/>
</dbReference>
<dbReference type="Gene3D" id="1.10.150.240">
    <property type="entry name" value="Putative phosphatase, domain 2"/>
    <property type="match status" value="1"/>
</dbReference>
<comment type="caution">
    <text evidence="1">The sequence shown here is derived from an EMBL/GenBank/DDBJ whole genome shotgun (WGS) entry which is preliminary data.</text>
</comment>
<name>A0A4Q7Z5T9_9GAMM</name>
<dbReference type="AlphaFoldDB" id="A0A4Q7Z5T9"/>
<dbReference type="InterPro" id="IPR050155">
    <property type="entry name" value="HAD-like_hydrolase_sf"/>
</dbReference>
<dbReference type="InterPro" id="IPR006439">
    <property type="entry name" value="HAD-SF_hydro_IA"/>
</dbReference>
<dbReference type="GO" id="GO:0006281">
    <property type="term" value="P:DNA repair"/>
    <property type="evidence" value="ECO:0007669"/>
    <property type="project" value="TreeGrafter"/>
</dbReference>
<dbReference type="SFLD" id="SFLDG01129">
    <property type="entry name" value="C1.5:_HAD__Beta-PGM__Phosphata"/>
    <property type="match status" value="1"/>
</dbReference>